<dbReference type="EMBL" id="JABWGN010000007">
    <property type="protein sequence ID" value="NUW33465.1"/>
    <property type="molecule type" value="Genomic_DNA"/>
</dbReference>
<feature type="domain" description="DUF4328" evidence="2">
    <location>
        <begin position="55"/>
        <end position="213"/>
    </location>
</feature>
<name>A0A7Y6I846_9ACTN</name>
<dbReference type="InterPro" id="IPR025565">
    <property type="entry name" value="DUF4328"/>
</dbReference>
<feature type="transmembrane region" description="Helical" evidence="1">
    <location>
        <begin position="152"/>
        <end position="176"/>
    </location>
</feature>
<sequence length="232" mass="25559">MDPAMRAAAVRPVRGLALGAVVTLAVYALVRVVGSGLSLWRVTIIERILVDSGSVRSLEVEVTDTLLLGAAYVKVAVFSLAAVAFLAWLHRVRGNAEVLAPGPHRRARPWVILGWFVPVVNLWFPKQVVEDVWNASKPGEPVPSLPLARRSVLVWIWWNAFVISFWVLDVVAALLWQADLESLRELARVDVIGSLCWAGTGALAAYVVMKITRDQEARRDALPQFTVNLPIN</sequence>
<evidence type="ECO:0000313" key="4">
    <source>
        <dbReference type="Proteomes" id="UP000586042"/>
    </source>
</evidence>
<keyword evidence="1" id="KW-0472">Membrane</keyword>
<keyword evidence="1" id="KW-1133">Transmembrane helix</keyword>
<keyword evidence="4" id="KW-1185">Reference proteome</keyword>
<protein>
    <submittedName>
        <fullName evidence="3">DUF4328 domain-containing protein</fullName>
    </submittedName>
</protein>
<feature type="transmembrane region" description="Helical" evidence="1">
    <location>
        <begin position="191"/>
        <end position="209"/>
    </location>
</feature>
<dbReference type="Pfam" id="PF14219">
    <property type="entry name" value="DUF4328"/>
    <property type="match status" value="1"/>
</dbReference>
<evidence type="ECO:0000313" key="3">
    <source>
        <dbReference type="EMBL" id="NUW33465.1"/>
    </source>
</evidence>
<reference evidence="3 4" key="1">
    <citation type="submission" date="2020-06" db="EMBL/GenBank/DDBJ databases">
        <title>Nonomuraea sp. SMC257, a novel actinomycete isolated from soil.</title>
        <authorList>
            <person name="Chanama M."/>
        </authorList>
    </citation>
    <scope>NUCLEOTIDE SEQUENCE [LARGE SCALE GENOMIC DNA]</scope>
    <source>
        <strain evidence="3 4">SMC257</strain>
    </source>
</reference>
<evidence type="ECO:0000259" key="2">
    <source>
        <dbReference type="Pfam" id="PF14219"/>
    </source>
</evidence>
<accession>A0A7Y6I846</accession>
<comment type="caution">
    <text evidence="3">The sequence shown here is derived from an EMBL/GenBank/DDBJ whole genome shotgun (WGS) entry which is preliminary data.</text>
</comment>
<proteinExistence type="predicted"/>
<evidence type="ECO:0000256" key="1">
    <source>
        <dbReference type="SAM" id="Phobius"/>
    </source>
</evidence>
<dbReference type="RefSeq" id="WP_175590928.1">
    <property type="nucleotide sequence ID" value="NZ_JABWGN010000007.1"/>
</dbReference>
<feature type="transmembrane region" description="Helical" evidence="1">
    <location>
        <begin position="12"/>
        <end position="30"/>
    </location>
</feature>
<dbReference type="AlphaFoldDB" id="A0A7Y6I846"/>
<keyword evidence="1" id="KW-0812">Transmembrane</keyword>
<organism evidence="3 4">
    <name type="scientific">Nonomuraea montanisoli</name>
    <dbReference type="NCBI Taxonomy" id="2741721"/>
    <lineage>
        <taxon>Bacteria</taxon>
        <taxon>Bacillati</taxon>
        <taxon>Actinomycetota</taxon>
        <taxon>Actinomycetes</taxon>
        <taxon>Streptosporangiales</taxon>
        <taxon>Streptosporangiaceae</taxon>
        <taxon>Nonomuraea</taxon>
    </lineage>
</organism>
<gene>
    <name evidence="3" type="ORF">HTZ77_18815</name>
</gene>
<feature type="transmembrane region" description="Helical" evidence="1">
    <location>
        <begin position="66"/>
        <end position="89"/>
    </location>
</feature>
<dbReference type="Proteomes" id="UP000586042">
    <property type="component" value="Unassembled WGS sequence"/>
</dbReference>